<feature type="transmembrane region" description="Helical" evidence="1">
    <location>
        <begin position="25"/>
        <end position="46"/>
    </location>
</feature>
<sequence length="524" mass="59259">MNAYLFLYRKMWINRIRKLIKKPASLIYTIFIIAYFAWLIVMLQGWIREGGFGTPENLSRVLCAFTIYLSPANFASYARRKGLIFLPADVHFLFGSPLSPKGNLLYAYGKTLQLSLVFGAVMVPVGIFWFHVAAWKMALYFLVCVAAESVLEASIVLLLYGNERLGKGAVRIFGWAMYGLLACFVAIALFLLYREGFRWDVVFQYLDSPWLCLVPIIGWSLAVMKLIVLGPSAVTVIGTVLYAVSFLLLVAMAARMRCTGQYYEDAEKFADDYQEAQRRNKTGEVAFVGKKKKYKTARVEYRGGGASAIFYRQLLEYKKERFFIFGFVTLVFLAGGLLTGWLTMREGDAMQSAVWRHYLIPGILMYLGFIFSGYKTRWAKELENPYVFLIPDSGFKKMWYATVIDHIRAAVHGLLFVVPAMIGMRISWWYLPVYLVMQVCMNAVFLYSNTVCRYLLGNVVGDTLLRSLHMIIAWLVILVALPIAILVTTLAGIAPGLLAGSLYLLILAVLLAWAGSASFVRMEQ</sequence>
<dbReference type="AlphaFoldDB" id="A0A9D1NVP6"/>
<evidence type="ECO:0000256" key="1">
    <source>
        <dbReference type="SAM" id="Phobius"/>
    </source>
</evidence>
<feature type="transmembrane region" description="Helical" evidence="1">
    <location>
        <begin position="500"/>
        <end position="520"/>
    </location>
</feature>
<feature type="transmembrane region" description="Helical" evidence="1">
    <location>
        <begin position="434"/>
        <end position="456"/>
    </location>
</feature>
<dbReference type="InterPro" id="IPR031584">
    <property type="entry name" value="Put_ABC_export"/>
</dbReference>
<keyword evidence="1" id="KW-1133">Transmembrane helix</keyword>
<feature type="transmembrane region" description="Helical" evidence="1">
    <location>
        <begin position="407"/>
        <end position="428"/>
    </location>
</feature>
<comment type="caution">
    <text evidence="2">The sequence shown here is derived from an EMBL/GenBank/DDBJ whole genome shotgun (WGS) entry which is preliminary data.</text>
</comment>
<accession>A0A9D1NVP6</accession>
<feature type="transmembrane region" description="Helical" evidence="1">
    <location>
        <begin position="322"/>
        <end position="343"/>
    </location>
</feature>
<feature type="transmembrane region" description="Helical" evidence="1">
    <location>
        <begin position="468"/>
        <end position="494"/>
    </location>
</feature>
<feature type="transmembrane region" description="Helical" evidence="1">
    <location>
        <begin position="233"/>
        <end position="254"/>
    </location>
</feature>
<keyword evidence="1" id="KW-0472">Membrane</keyword>
<reference evidence="2" key="2">
    <citation type="journal article" date="2021" name="PeerJ">
        <title>Extensive microbial diversity within the chicken gut microbiome revealed by metagenomics and culture.</title>
        <authorList>
            <person name="Gilroy R."/>
            <person name="Ravi A."/>
            <person name="Getino M."/>
            <person name="Pursley I."/>
            <person name="Horton D.L."/>
            <person name="Alikhan N.F."/>
            <person name="Baker D."/>
            <person name="Gharbi K."/>
            <person name="Hall N."/>
            <person name="Watson M."/>
            <person name="Adriaenssens E.M."/>
            <person name="Foster-Nyarko E."/>
            <person name="Jarju S."/>
            <person name="Secka A."/>
            <person name="Antonio M."/>
            <person name="Oren A."/>
            <person name="Chaudhuri R.R."/>
            <person name="La Ragione R."/>
            <person name="Hildebrand F."/>
            <person name="Pallen M.J."/>
        </authorList>
    </citation>
    <scope>NUCLEOTIDE SEQUENCE</scope>
    <source>
        <strain evidence="2">ChiBcec2-4451</strain>
    </source>
</reference>
<feature type="transmembrane region" description="Helical" evidence="1">
    <location>
        <begin position="205"/>
        <end position="227"/>
    </location>
</feature>
<protein>
    <submittedName>
        <fullName evidence="2">ABC exporter domain-containing protein</fullName>
    </submittedName>
</protein>
<evidence type="ECO:0000313" key="2">
    <source>
        <dbReference type="EMBL" id="HIV13417.1"/>
    </source>
</evidence>
<name>A0A9D1NVP6_9FIRM</name>
<dbReference type="Pfam" id="PF16962">
    <property type="entry name" value="ABC_export"/>
    <property type="match status" value="1"/>
</dbReference>
<evidence type="ECO:0000313" key="3">
    <source>
        <dbReference type="Proteomes" id="UP000886723"/>
    </source>
</evidence>
<dbReference type="EMBL" id="DVON01000204">
    <property type="protein sequence ID" value="HIV13417.1"/>
    <property type="molecule type" value="Genomic_DNA"/>
</dbReference>
<reference evidence="2" key="1">
    <citation type="submission" date="2020-10" db="EMBL/GenBank/DDBJ databases">
        <authorList>
            <person name="Gilroy R."/>
        </authorList>
    </citation>
    <scope>NUCLEOTIDE SEQUENCE</scope>
    <source>
        <strain evidence="2">ChiBcec2-4451</strain>
    </source>
</reference>
<keyword evidence="1" id="KW-0812">Transmembrane</keyword>
<gene>
    <name evidence="2" type="ORF">IAA63_09810</name>
</gene>
<proteinExistence type="predicted"/>
<feature type="transmembrane region" description="Helical" evidence="1">
    <location>
        <begin position="355"/>
        <end position="374"/>
    </location>
</feature>
<organism evidence="2 3">
    <name type="scientific">Candidatus Pullilachnospira stercoravium</name>
    <dbReference type="NCBI Taxonomy" id="2840913"/>
    <lineage>
        <taxon>Bacteria</taxon>
        <taxon>Bacillati</taxon>
        <taxon>Bacillota</taxon>
        <taxon>Clostridia</taxon>
        <taxon>Lachnospirales</taxon>
        <taxon>Lachnospiraceae</taxon>
        <taxon>Lachnospiraceae incertae sedis</taxon>
        <taxon>Candidatus Pullilachnospira</taxon>
    </lineage>
</organism>
<feature type="transmembrane region" description="Helical" evidence="1">
    <location>
        <begin position="172"/>
        <end position="193"/>
    </location>
</feature>
<feature type="transmembrane region" description="Helical" evidence="1">
    <location>
        <begin position="139"/>
        <end position="160"/>
    </location>
</feature>
<feature type="transmembrane region" description="Helical" evidence="1">
    <location>
        <begin position="112"/>
        <end position="132"/>
    </location>
</feature>
<dbReference type="Proteomes" id="UP000886723">
    <property type="component" value="Unassembled WGS sequence"/>
</dbReference>